<dbReference type="AlphaFoldDB" id="F8B0R1"/>
<dbReference type="KEGG" id="fsy:FsymDg_3405"/>
<evidence type="ECO:0000256" key="1">
    <source>
        <dbReference type="SAM" id="MobiDB-lite"/>
    </source>
</evidence>
<evidence type="ECO:0000313" key="3">
    <source>
        <dbReference type="Proteomes" id="UP000001549"/>
    </source>
</evidence>
<name>F8B0R1_9ACTN</name>
<sequence>MGRMLAEIADRLERESFFARARTQLEELRASDPQAWERDRAESRAWQRGTDRDALAFDDTPDWWE</sequence>
<reference evidence="2 3" key="1">
    <citation type="submission" date="2011-05" db="EMBL/GenBank/DDBJ databases">
        <title>Complete sequence of chromosome of Frankia symbiont of Datisca glomerata.</title>
        <authorList>
            <consortium name="US DOE Joint Genome Institute"/>
            <person name="Lucas S."/>
            <person name="Han J."/>
            <person name="Lapidus A."/>
            <person name="Cheng J.-F."/>
            <person name="Goodwin L."/>
            <person name="Pitluck S."/>
            <person name="Peters L."/>
            <person name="Mikhailova N."/>
            <person name="Chertkov O."/>
            <person name="Teshima H."/>
            <person name="Han C."/>
            <person name="Tapia R."/>
            <person name="Land M."/>
            <person name="Hauser L."/>
            <person name="Kyrpides N."/>
            <person name="Ivanova N."/>
            <person name="Pagani I."/>
            <person name="Berry A."/>
            <person name="Pawlowski K."/>
            <person name="Persson T."/>
            <person name="Vanden Heuvel B."/>
            <person name="Benson D."/>
            <person name="Woyke T."/>
        </authorList>
    </citation>
    <scope>NUCLEOTIDE SEQUENCE [LARGE SCALE GENOMIC DNA]</scope>
    <source>
        <strain evidence="3">4085684</strain>
    </source>
</reference>
<feature type="region of interest" description="Disordered" evidence="1">
    <location>
        <begin position="31"/>
        <end position="65"/>
    </location>
</feature>
<dbReference type="HOGENOM" id="CLU_2843472_0_0_11"/>
<evidence type="ECO:0000313" key="2">
    <source>
        <dbReference type="EMBL" id="AEH10699.1"/>
    </source>
</evidence>
<keyword evidence="3" id="KW-1185">Reference proteome</keyword>
<protein>
    <submittedName>
        <fullName evidence="2">Uncharacterized protein</fullName>
    </submittedName>
</protein>
<organism evidence="2 3">
    <name type="scientific">Candidatus Protofrankia datiscae</name>
    <dbReference type="NCBI Taxonomy" id="2716812"/>
    <lineage>
        <taxon>Bacteria</taxon>
        <taxon>Bacillati</taxon>
        <taxon>Actinomycetota</taxon>
        <taxon>Actinomycetes</taxon>
        <taxon>Frankiales</taxon>
        <taxon>Frankiaceae</taxon>
        <taxon>Protofrankia</taxon>
    </lineage>
</organism>
<dbReference type="EMBL" id="CP002801">
    <property type="protein sequence ID" value="AEH10699.1"/>
    <property type="molecule type" value="Genomic_DNA"/>
</dbReference>
<dbReference type="Proteomes" id="UP000001549">
    <property type="component" value="Chromosome"/>
</dbReference>
<feature type="compositionally biased region" description="Basic and acidic residues" evidence="1">
    <location>
        <begin position="31"/>
        <end position="55"/>
    </location>
</feature>
<proteinExistence type="predicted"/>
<accession>F8B0R1</accession>
<gene>
    <name evidence="2" type="ordered locus">FsymDg_3405</name>
</gene>